<dbReference type="Pfam" id="PF02739">
    <property type="entry name" value="5_3_exonuc_N"/>
    <property type="match status" value="1"/>
</dbReference>
<evidence type="ECO:0000256" key="2">
    <source>
        <dbReference type="ARBA" id="ARBA00022801"/>
    </source>
</evidence>
<keyword evidence="1" id="KW-0540">Nuclease</keyword>
<dbReference type="AlphaFoldDB" id="A0A2M8L2U5"/>
<keyword evidence="3" id="KW-0269">Exonuclease</keyword>
<dbReference type="SMART" id="SM00279">
    <property type="entry name" value="HhH2"/>
    <property type="match status" value="1"/>
</dbReference>
<gene>
    <name evidence="7" type="ORF">COU95_03260</name>
</gene>
<dbReference type="GO" id="GO:0008409">
    <property type="term" value="F:5'-3' exonuclease activity"/>
    <property type="evidence" value="ECO:0007669"/>
    <property type="project" value="InterPro"/>
</dbReference>
<keyword evidence="4" id="KW-0238">DNA-binding</keyword>
<dbReference type="CDD" id="cd09898">
    <property type="entry name" value="H3TH_53EXO"/>
    <property type="match status" value="1"/>
</dbReference>
<dbReference type="InterPro" id="IPR002421">
    <property type="entry name" value="5-3_exonuclease"/>
</dbReference>
<accession>A0A2M8L2U5</accession>
<protein>
    <recommendedName>
        <fullName evidence="6">5'-3' exonuclease domain-containing protein</fullName>
    </recommendedName>
</protein>
<dbReference type="Proteomes" id="UP000231474">
    <property type="component" value="Unassembled WGS sequence"/>
</dbReference>
<dbReference type="FunFam" id="3.40.50.1010:FF:000001">
    <property type="entry name" value="DNA polymerase I"/>
    <property type="match status" value="1"/>
</dbReference>
<dbReference type="FunFam" id="1.10.150.20:FF:000003">
    <property type="entry name" value="DNA polymerase I"/>
    <property type="match status" value="1"/>
</dbReference>
<dbReference type="PANTHER" id="PTHR42646">
    <property type="entry name" value="FLAP ENDONUCLEASE XNI"/>
    <property type="match status" value="1"/>
</dbReference>
<proteinExistence type="predicted"/>
<dbReference type="Gene3D" id="1.10.150.20">
    <property type="entry name" value="5' to 3' exonuclease, C-terminal subdomain"/>
    <property type="match status" value="1"/>
</dbReference>
<dbReference type="InterPro" id="IPR036279">
    <property type="entry name" value="5-3_exonuclease_C_sf"/>
</dbReference>
<evidence type="ECO:0000313" key="8">
    <source>
        <dbReference type="Proteomes" id="UP000231474"/>
    </source>
</evidence>
<dbReference type="InterPro" id="IPR020046">
    <property type="entry name" value="5-3_exonucl_a-hlix_arch_N"/>
</dbReference>
<comment type="caution">
    <text evidence="7">The sequence shown here is derived from an EMBL/GenBank/DDBJ whole genome shotgun (WGS) entry which is preliminary data.</text>
</comment>
<evidence type="ECO:0000256" key="4">
    <source>
        <dbReference type="ARBA" id="ARBA00023125"/>
    </source>
</evidence>
<reference evidence="8" key="1">
    <citation type="submission" date="2017-09" db="EMBL/GenBank/DDBJ databases">
        <title>Depth-based differentiation of microbial function through sediment-hosted aquifers and enrichment of novel symbionts in the deep terrestrial subsurface.</title>
        <authorList>
            <person name="Probst A.J."/>
            <person name="Ladd B."/>
            <person name="Jarett J.K."/>
            <person name="Geller-Mcgrath D.E."/>
            <person name="Sieber C.M.K."/>
            <person name="Emerson J.B."/>
            <person name="Anantharaman K."/>
            <person name="Thomas B.C."/>
            <person name="Malmstrom R."/>
            <person name="Stieglmeier M."/>
            <person name="Klingl A."/>
            <person name="Woyke T."/>
            <person name="Ryan C.M."/>
            <person name="Banfield J.F."/>
        </authorList>
    </citation>
    <scope>NUCLEOTIDE SEQUENCE [LARGE SCALE GENOMIC DNA]</scope>
</reference>
<dbReference type="SUPFAM" id="SSF47807">
    <property type="entry name" value="5' to 3' exonuclease, C-terminal subdomain"/>
    <property type="match status" value="1"/>
</dbReference>
<dbReference type="GO" id="GO:0033567">
    <property type="term" value="P:DNA replication, Okazaki fragment processing"/>
    <property type="evidence" value="ECO:0007669"/>
    <property type="project" value="InterPro"/>
</dbReference>
<dbReference type="InterPro" id="IPR038969">
    <property type="entry name" value="FEN"/>
</dbReference>
<dbReference type="InterPro" id="IPR008918">
    <property type="entry name" value="HhH2"/>
</dbReference>
<name>A0A2M8L2U5_9BACT</name>
<dbReference type="InterPro" id="IPR029060">
    <property type="entry name" value="PIN-like_dom_sf"/>
</dbReference>
<evidence type="ECO:0000256" key="5">
    <source>
        <dbReference type="SAM" id="MobiDB-lite"/>
    </source>
</evidence>
<dbReference type="GO" id="GO:0017108">
    <property type="term" value="F:5'-flap endonuclease activity"/>
    <property type="evidence" value="ECO:0007669"/>
    <property type="project" value="InterPro"/>
</dbReference>
<dbReference type="Gene3D" id="3.40.50.1010">
    <property type="entry name" value="5'-nuclease"/>
    <property type="match status" value="1"/>
</dbReference>
<evidence type="ECO:0000256" key="1">
    <source>
        <dbReference type="ARBA" id="ARBA00022722"/>
    </source>
</evidence>
<dbReference type="SUPFAM" id="SSF88723">
    <property type="entry name" value="PIN domain-like"/>
    <property type="match status" value="1"/>
</dbReference>
<feature type="domain" description="5'-3' exonuclease" evidence="6">
    <location>
        <begin position="21"/>
        <end position="296"/>
    </location>
</feature>
<evidence type="ECO:0000256" key="3">
    <source>
        <dbReference type="ARBA" id="ARBA00022839"/>
    </source>
</evidence>
<dbReference type="PANTHER" id="PTHR42646:SF2">
    <property type="entry name" value="5'-3' EXONUCLEASE FAMILY PROTEIN"/>
    <property type="match status" value="1"/>
</dbReference>
<dbReference type="InterPro" id="IPR020045">
    <property type="entry name" value="DNA_polI_H3TH"/>
</dbReference>
<feature type="region of interest" description="Disordered" evidence="5">
    <location>
        <begin position="324"/>
        <end position="349"/>
    </location>
</feature>
<evidence type="ECO:0000313" key="7">
    <source>
        <dbReference type="EMBL" id="PJE67264.1"/>
    </source>
</evidence>
<evidence type="ECO:0000259" key="6">
    <source>
        <dbReference type="SMART" id="SM00475"/>
    </source>
</evidence>
<dbReference type="Pfam" id="PF01367">
    <property type="entry name" value="5_3_exonuc"/>
    <property type="match status" value="1"/>
</dbReference>
<dbReference type="EMBL" id="PFEK01000065">
    <property type="protein sequence ID" value="PJE67264.1"/>
    <property type="molecule type" value="Genomic_DNA"/>
</dbReference>
<sequence length="349" mass="39179">MLEEEFMTKSRANPIKKSSANRLVLIDGHAILHRAYHALPPLTIRSGELVNAVYGFTTMLLKVISDLKPKYLAVAFDTEKPTFRQAEYIGYQAQRPKMEEELKGQIEKVYEVLAAMGIPIFEKEGFEADDVIGTLARQACRTEKRGKKKTRKNAEKIEVVIVTGDRDMMQLIGPRVRVYAPIKGLSEAQFFDEEKVQREIGVRPGQIVDFKGLTGDPSDNYPGVPGIGPKTARELLEKFKTLEKIYKSLDEAGRFFNPSVVGKLAQGKESAQLSKKLATIICDVPIKLDLKKCEFEFSEEEREKAIKKFKELGFKSLVERLATPASAKASAGRQKTQKKRQGEGQLKLV</sequence>
<keyword evidence="2" id="KW-0378">Hydrolase</keyword>
<dbReference type="SMART" id="SM00475">
    <property type="entry name" value="53EXOc"/>
    <property type="match status" value="1"/>
</dbReference>
<dbReference type="CDD" id="cd09859">
    <property type="entry name" value="PIN_53EXO"/>
    <property type="match status" value="1"/>
</dbReference>
<dbReference type="GO" id="GO:0003677">
    <property type="term" value="F:DNA binding"/>
    <property type="evidence" value="ECO:0007669"/>
    <property type="project" value="UniProtKB-KW"/>
</dbReference>
<organism evidence="7 8">
    <name type="scientific">Candidatus Shapirobacteria bacterium CG10_big_fil_rev_8_21_14_0_10_40_9</name>
    <dbReference type="NCBI Taxonomy" id="1974888"/>
    <lineage>
        <taxon>Bacteria</taxon>
        <taxon>Candidatus Shapironibacteriota</taxon>
    </lineage>
</organism>